<evidence type="ECO:0000256" key="1">
    <source>
        <dbReference type="ARBA" id="ARBA00004651"/>
    </source>
</evidence>
<dbReference type="InterPro" id="IPR003439">
    <property type="entry name" value="ABC_transporter-like_ATP-bd"/>
</dbReference>
<evidence type="ECO:0000256" key="3">
    <source>
        <dbReference type="ARBA" id="ARBA00022741"/>
    </source>
</evidence>
<dbReference type="GO" id="GO:0005524">
    <property type="term" value="F:ATP binding"/>
    <property type="evidence" value="ECO:0007669"/>
    <property type="project" value="UniProtKB-KW"/>
</dbReference>
<protein>
    <submittedName>
        <fullName evidence="9">ABC transporter permease</fullName>
    </submittedName>
</protein>
<dbReference type="InterPro" id="IPR039421">
    <property type="entry name" value="Type_1_exporter"/>
</dbReference>
<organism evidence="9 10">
    <name type="scientific">Mycolicibacterium doricum</name>
    <dbReference type="NCBI Taxonomy" id="126673"/>
    <lineage>
        <taxon>Bacteria</taxon>
        <taxon>Bacillati</taxon>
        <taxon>Actinomycetota</taxon>
        <taxon>Actinomycetes</taxon>
        <taxon>Mycobacteriales</taxon>
        <taxon>Mycobacteriaceae</taxon>
        <taxon>Mycolicibacterium</taxon>
    </lineage>
</organism>
<feature type="transmembrane region" description="Helical" evidence="7">
    <location>
        <begin position="168"/>
        <end position="195"/>
    </location>
</feature>
<dbReference type="SUPFAM" id="SSF90123">
    <property type="entry name" value="ABC transporter transmembrane region"/>
    <property type="match status" value="1"/>
</dbReference>
<dbReference type="SMART" id="SM00382">
    <property type="entry name" value="AAA"/>
    <property type="match status" value="1"/>
</dbReference>
<sequence>MRTERCLHNMGATMNAVRHLVQDRIALLGLLTHAGTTAAAGIGLLMVVTSLLPALTAIAVSEVVRHVIEASTAHGRTTALVMPIVVVGSLLACEHVAQSLLVPLREWVATRVNGGVRQMVRRSLSVPVGIDHLQDQVIRDAAALPVEEQSLFNVGAGADGQLWLMSRFVGAFGAAAVVAHYSLLSAVIALSGVVWQRSLVRRHYVTGFSDTATNTTGAVRAKRYWSEVVGSPLGAKELRVFGANEWAVKQFARFGREVFRGQQRVIFGAFPLYWKAFLLLTMACGVPFLLLARAGISGALSVADLTAGLGGVVATAGVLGGLGWECYAIEAAVPQLAALRRLRRLEEERTQQRRSCVSLAQSITVRDPAIRFERVSFRYPGTSRDVLTGLDLDLHPGQVVAVVGENGSGKSTLLKLLAGFYTPSAGRILINGHDLRDVDPGAWRNQIAIVLQDFVQFELTALENVTLSEASRPFNADHARAAAEQAGARELIEALPDTWNTMLSRQFRHGIELSGGQWQRISLARAFYARRRGRRVLIMDEPTSSLDVTAEVGLIEHLTCGPDGFTVVASHRFSTVRHAHRIVVLDRGRVIEDGDHATLHALGGSYTRLYDLQANNFQERPSEDGSS</sequence>
<evidence type="ECO:0000313" key="9">
    <source>
        <dbReference type="EMBL" id="BBZ09358.1"/>
    </source>
</evidence>
<dbReference type="GO" id="GO:0005886">
    <property type="term" value="C:plasma membrane"/>
    <property type="evidence" value="ECO:0007669"/>
    <property type="project" value="UniProtKB-SubCell"/>
</dbReference>
<dbReference type="Gene3D" id="3.40.50.300">
    <property type="entry name" value="P-loop containing nucleotide triphosphate hydrolases"/>
    <property type="match status" value="1"/>
</dbReference>
<dbReference type="InterPro" id="IPR036640">
    <property type="entry name" value="ABC1_TM_sf"/>
</dbReference>
<reference evidence="9 10" key="1">
    <citation type="journal article" date="2019" name="Emerg. Microbes Infect.">
        <title>Comprehensive subspecies identification of 175 nontuberculous mycobacteria species based on 7547 genomic profiles.</title>
        <authorList>
            <person name="Matsumoto Y."/>
            <person name="Kinjo T."/>
            <person name="Motooka D."/>
            <person name="Nabeya D."/>
            <person name="Jung N."/>
            <person name="Uechi K."/>
            <person name="Horii T."/>
            <person name="Iida T."/>
            <person name="Fujita J."/>
            <person name="Nakamura S."/>
        </authorList>
    </citation>
    <scope>NUCLEOTIDE SEQUENCE [LARGE SCALE GENOMIC DNA]</scope>
    <source>
        <strain evidence="9 10">JCM 12405</strain>
    </source>
</reference>
<keyword evidence="5 7" id="KW-1133">Transmembrane helix</keyword>
<dbReference type="Pfam" id="PF00005">
    <property type="entry name" value="ABC_tran"/>
    <property type="match status" value="1"/>
</dbReference>
<dbReference type="KEGG" id="mdr:MDOR_35270"/>
<keyword evidence="2 7" id="KW-0812">Transmembrane</keyword>
<evidence type="ECO:0000313" key="10">
    <source>
        <dbReference type="Proteomes" id="UP000467201"/>
    </source>
</evidence>
<comment type="subcellular location">
    <subcellularLocation>
        <location evidence="1">Cell membrane</location>
        <topology evidence="1">Multi-pass membrane protein</topology>
    </subcellularLocation>
</comment>
<evidence type="ECO:0000256" key="2">
    <source>
        <dbReference type="ARBA" id="ARBA00022692"/>
    </source>
</evidence>
<accession>A0A7I7W0M1</accession>
<evidence type="ECO:0000256" key="7">
    <source>
        <dbReference type="SAM" id="Phobius"/>
    </source>
</evidence>
<name>A0A7I7W0M1_9MYCO</name>
<dbReference type="CDD" id="cd03228">
    <property type="entry name" value="ABCC_MRP_Like"/>
    <property type="match status" value="1"/>
</dbReference>
<keyword evidence="6 7" id="KW-0472">Membrane</keyword>
<evidence type="ECO:0000256" key="6">
    <source>
        <dbReference type="ARBA" id="ARBA00023136"/>
    </source>
</evidence>
<dbReference type="AlphaFoldDB" id="A0A7I7W0M1"/>
<dbReference type="PANTHER" id="PTHR24221:SF646">
    <property type="entry name" value="HAEMOLYSIN SECRETION ATP-BINDING PROTEIN"/>
    <property type="match status" value="1"/>
</dbReference>
<evidence type="ECO:0000256" key="5">
    <source>
        <dbReference type="ARBA" id="ARBA00022989"/>
    </source>
</evidence>
<dbReference type="PROSITE" id="PS50893">
    <property type="entry name" value="ABC_TRANSPORTER_2"/>
    <property type="match status" value="1"/>
</dbReference>
<dbReference type="SUPFAM" id="SSF52540">
    <property type="entry name" value="P-loop containing nucleoside triphosphate hydrolases"/>
    <property type="match status" value="1"/>
</dbReference>
<dbReference type="InterPro" id="IPR017871">
    <property type="entry name" value="ABC_transporter-like_CS"/>
</dbReference>
<dbReference type="GO" id="GO:0034040">
    <property type="term" value="F:ATPase-coupled lipid transmembrane transporter activity"/>
    <property type="evidence" value="ECO:0007669"/>
    <property type="project" value="TreeGrafter"/>
</dbReference>
<proteinExistence type="predicted"/>
<feature type="transmembrane region" description="Helical" evidence="7">
    <location>
        <begin position="272"/>
        <end position="292"/>
    </location>
</feature>
<evidence type="ECO:0000259" key="8">
    <source>
        <dbReference type="PROSITE" id="PS50893"/>
    </source>
</evidence>
<evidence type="ECO:0000256" key="4">
    <source>
        <dbReference type="ARBA" id="ARBA00022840"/>
    </source>
</evidence>
<dbReference type="PANTHER" id="PTHR24221">
    <property type="entry name" value="ATP-BINDING CASSETTE SUB-FAMILY B"/>
    <property type="match status" value="1"/>
</dbReference>
<dbReference type="PROSITE" id="PS00211">
    <property type="entry name" value="ABC_TRANSPORTER_1"/>
    <property type="match status" value="1"/>
</dbReference>
<keyword evidence="3" id="KW-0547">Nucleotide-binding</keyword>
<gene>
    <name evidence="9" type="ORF">MDOR_35270</name>
</gene>
<dbReference type="InterPro" id="IPR027417">
    <property type="entry name" value="P-loop_NTPase"/>
</dbReference>
<feature type="domain" description="ABC transporter" evidence="8">
    <location>
        <begin position="370"/>
        <end position="612"/>
    </location>
</feature>
<dbReference type="GO" id="GO:0016887">
    <property type="term" value="F:ATP hydrolysis activity"/>
    <property type="evidence" value="ECO:0007669"/>
    <property type="project" value="InterPro"/>
</dbReference>
<dbReference type="InterPro" id="IPR003593">
    <property type="entry name" value="AAA+_ATPase"/>
</dbReference>
<dbReference type="RefSeq" id="WP_085190473.1">
    <property type="nucleotide sequence ID" value="NZ_AP022605.1"/>
</dbReference>
<dbReference type="EMBL" id="AP022605">
    <property type="protein sequence ID" value="BBZ09358.1"/>
    <property type="molecule type" value="Genomic_DNA"/>
</dbReference>
<keyword evidence="4" id="KW-0067">ATP-binding</keyword>
<dbReference type="OrthoDB" id="3190580at2"/>
<dbReference type="Proteomes" id="UP000467201">
    <property type="component" value="Chromosome"/>
</dbReference>